<reference evidence="1 2" key="1">
    <citation type="submission" date="2019-08" db="EMBL/GenBank/DDBJ databases">
        <authorList>
            <person name="Khan S.A."/>
            <person name="Jeon C.O."/>
            <person name="Jeong S.E."/>
        </authorList>
    </citation>
    <scope>NUCLEOTIDE SEQUENCE [LARGE SCALE GENOMIC DNA]</scope>
    <source>
        <strain evidence="2">IMCC1728</strain>
    </source>
</reference>
<dbReference type="EMBL" id="VOPW01000002">
    <property type="protein sequence ID" value="TXC62111.1"/>
    <property type="molecule type" value="Genomic_DNA"/>
</dbReference>
<keyword evidence="2" id="KW-1185">Reference proteome</keyword>
<evidence type="ECO:0000313" key="1">
    <source>
        <dbReference type="EMBL" id="TXC62111.1"/>
    </source>
</evidence>
<dbReference type="AlphaFoldDB" id="A0A5C6TQ28"/>
<dbReference type="Proteomes" id="UP000321832">
    <property type="component" value="Unassembled WGS sequence"/>
</dbReference>
<name>A0A5C6TQ28_9BURK</name>
<accession>A0A5C6TQ28</accession>
<protein>
    <submittedName>
        <fullName evidence="1">Uncharacterized protein</fullName>
    </submittedName>
</protein>
<evidence type="ECO:0000313" key="2">
    <source>
        <dbReference type="Proteomes" id="UP000321832"/>
    </source>
</evidence>
<organism evidence="1 2">
    <name type="scientific">Piscinibacter aquaticus</name>
    <dbReference type="NCBI Taxonomy" id="392597"/>
    <lineage>
        <taxon>Bacteria</taxon>
        <taxon>Pseudomonadati</taxon>
        <taxon>Pseudomonadota</taxon>
        <taxon>Betaproteobacteria</taxon>
        <taxon>Burkholderiales</taxon>
        <taxon>Sphaerotilaceae</taxon>
        <taxon>Piscinibacter</taxon>
    </lineage>
</organism>
<sequence>MAVFNLSKSAITTASKIVAEVATSPPKNSLACTLSQGLNLAACTIAPVQLYALPEYFAAEMLITTADAVGAALRMSMAAQGIAASELFREEYAAHRDNVESYHGSINVADKEPSLQLLPEKEAP</sequence>
<comment type="caution">
    <text evidence="1">The sequence shown here is derived from an EMBL/GenBank/DDBJ whole genome shotgun (WGS) entry which is preliminary data.</text>
</comment>
<proteinExistence type="predicted"/>
<gene>
    <name evidence="1" type="ORF">FSC37_22315</name>
</gene>